<dbReference type="AlphaFoldDB" id="A0A392T2V7"/>
<proteinExistence type="predicted"/>
<keyword evidence="3" id="KW-1185">Reference proteome</keyword>
<name>A0A392T2V7_9FABA</name>
<accession>A0A392T2V7</accession>
<dbReference type="Proteomes" id="UP000265520">
    <property type="component" value="Unassembled WGS sequence"/>
</dbReference>
<dbReference type="EMBL" id="LXQA010486046">
    <property type="protein sequence ID" value="MCI54834.1"/>
    <property type="molecule type" value="Genomic_DNA"/>
</dbReference>
<sequence length="88" mass="9912">MAPKKPTGTKKLKTGASTSRAAQPFDSDRFSCPVQFERYKALQRRKIWAGKLFSITPDGKYNSFIEAIDDRSWGTLINPPHSINVELV</sequence>
<evidence type="ECO:0000313" key="2">
    <source>
        <dbReference type="EMBL" id="MCI54834.1"/>
    </source>
</evidence>
<evidence type="ECO:0000256" key="1">
    <source>
        <dbReference type="SAM" id="MobiDB-lite"/>
    </source>
</evidence>
<evidence type="ECO:0000313" key="3">
    <source>
        <dbReference type="Proteomes" id="UP000265520"/>
    </source>
</evidence>
<feature type="region of interest" description="Disordered" evidence="1">
    <location>
        <begin position="1"/>
        <end position="27"/>
    </location>
</feature>
<organism evidence="2 3">
    <name type="scientific">Trifolium medium</name>
    <dbReference type="NCBI Taxonomy" id="97028"/>
    <lineage>
        <taxon>Eukaryota</taxon>
        <taxon>Viridiplantae</taxon>
        <taxon>Streptophyta</taxon>
        <taxon>Embryophyta</taxon>
        <taxon>Tracheophyta</taxon>
        <taxon>Spermatophyta</taxon>
        <taxon>Magnoliopsida</taxon>
        <taxon>eudicotyledons</taxon>
        <taxon>Gunneridae</taxon>
        <taxon>Pentapetalae</taxon>
        <taxon>rosids</taxon>
        <taxon>fabids</taxon>
        <taxon>Fabales</taxon>
        <taxon>Fabaceae</taxon>
        <taxon>Papilionoideae</taxon>
        <taxon>50 kb inversion clade</taxon>
        <taxon>NPAAA clade</taxon>
        <taxon>Hologalegina</taxon>
        <taxon>IRL clade</taxon>
        <taxon>Trifolieae</taxon>
        <taxon>Trifolium</taxon>
    </lineage>
</organism>
<comment type="caution">
    <text evidence="2">The sequence shown here is derived from an EMBL/GenBank/DDBJ whole genome shotgun (WGS) entry which is preliminary data.</text>
</comment>
<protein>
    <submittedName>
        <fullName evidence="2">Uncharacterized protein</fullName>
    </submittedName>
</protein>
<feature type="non-terminal residue" evidence="2">
    <location>
        <position position="88"/>
    </location>
</feature>
<reference evidence="2 3" key="1">
    <citation type="journal article" date="2018" name="Front. Plant Sci.">
        <title>Red Clover (Trifolium pratense) and Zigzag Clover (T. medium) - A Picture of Genomic Similarities and Differences.</title>
        <authorList>
            <person name="Dluhosova J."/>
            <person name="Istvanek J."/>
            <person name="Nedelnik J."/>
            <person name="Repkova J."/>
        </authorList>
    </citation>
    <scope>NUCLEOTIDE SEQUENCE [LARGE SCALE GENOMIC DNA]</scope>
    <source>
        <strain evidence="3">cv. 10/8</strain>
        <tissue evidence="2">Leaf</tissue>
    </source>
</reference>